<name>A0AAD6Z9V6_9AGAR</name>
<dbReference type="AlphaFoldDB" id="A0AAD6Z9V6"/>
<evidence type="ECO:0000313" key="2">
    <source>
        <dbReference type="EMBL" id="KAJ7312688.1"/>
    </source>
</evidence>
<gene>
    <name evidence="2" type="ORF">DFH08DRAFT_896487</name>
</gene>
<dbReference type="EMBL" id="JARIHO010000070">
    <property type="protein sequence ID" value="KAJ7312688.1"/>
    <property type="molecule type" value="Genomic_DNA"/>
</dbReference>
<proteinExistence type="predicted"/>
<organism evidence="2 3">
    <name type="scientific">Mycena albidolilacea</name>
    <dbReference type="NCBI Taxonomy" id="1033008"/>
    <lineage>
        <taxon>Eukaryota</taxon>
        <taxon>Fungi</taxon>
        <taxon>Dikarya</taxon>
        <taxon>Basidiomycota</taxon>
        <taxon>Agaricomycotina</taxon>
        <taxon>Agaricomycetes</taxon>
        <taxon>Agaricomycetidae</taxon>
        <taxon>Agaricales</taxon>
        <taxon>Marasmiineae</taxon>
        <taxon>Mycenaceae</taxon>
        <taxon>Mycena</taxon>
    </lineage>
</organism>
<feature type="compositionally biased region" description="Low complexity" evidence="1">
    <location>
        <begin position="82"/>
        <end position="95"/>
    </location>
</feature>
<evidence type="ECO:0000313" key="3">
    <source>
        <dbReference type="Proteomes" id="UP001218218"/>
    </source>
</evidence>
<protein>
    <submittedName>
        <fullName evidence="2">Uncharacterized protein</fullName>
    </submittedName>
</protein>
<dbReference type="Proteomes" id="UP001218218">
    <property type="component" value="Unassembled WGS sequence"/>
</dbReference>
<sequence>MVFSRSKHLARHVRSVSWLHNPSLEFVNSSQFSIHPLVLYAYHQSTPSFHRPSPLSSRSLCSSFPTPPSSLRFPPIVSSQSSAHLSQSSHPHPSSFARPQPRVPHSMPILQSPIASFVLPISSLTSPSLPSLPVPPFHPLLLHYFRTNSPANVCGLMIVFSACPSRHYFICISESHCEYMQLSRVELHISTSHQVQNSCGVLLPS</sequence>
<reference evidence="2" key="1">
    <citation type="submission" date="2023-03" db="EMBL/GenBank/DDBJ databases">
        <title>Massive genome expansion in bonnet fungi (Mycena s.s.) driven by repeated elements and novel gene families across ecological guilds.</title>
        <authorList>
            <consortium name="Lawrence Berkeley National Laboratory"/>
            <person name="Harder C.B."/>
            <person name="Miyauchi S."/>
            <person name="Viragh M."/>
            <person name="Kuo A."/>
            <person name="Thoen E."/>
            <person name="Andreopoulos B."/>
            <person name="Lu D."/>
            <person name="Skrede I."/>
            <person name="Drula E."/>
            <person name="Henrissat B."/>
            <person name="Morin E."/>
            <person name="Kohler A."/>
            <person name="Barry K."/>
            <person name="LaButti K."/>
            <person name="Morin E."/>
            <person name="Salamov A."/>
            <person name="Lipzen A."/>
            <person name="Mereny Z."/>
            <person name="Hegedus B."/>
            <person name="Baldrian P."/>
            <person name="Stursova M."/>
            <person name="Weitz H."/>
            <person name="Taylor A."/>
            <person name="Grigoriev I.V."/>
            <person name="Nagy L.G."/>
            <person name="Martin F."/>
            <person name="Kauserud H."/>
        </authorList>
    </citation>
    <scope>NUCLEOTIDE SEQUENCE</scope>
    <source>
        <strain evidence="2">CBHHK002</strain>
    </source>
</reference>
<keyword evidence="3" id="KW-1185">Reference proteome</keyword>
<evidence type="ECO:0000256" key="1">
    <source>
        <dbReference type="SAM" id="MobiDB-lite"/>
    </source>
</evidence>
<comment type="caution">
    <text evidence="2">The sequence shown here is derived from an EMBL/GenBank/DDBJ whole genome shotgun (WGS) entry which is preliminary data.</text>
</comment>
<accession>A0AAD6Z9V6</accession>
<feature type="region of interest" description="Disordered" evidence="1">
    <location>
        <begin position="82"/>
        <end position="102"/>
    </location>
</feature>